<feature type="compositionally biased region" description="Basic and acidic residues" evidence="1">
    <location>
        <begin position="93"/>
        <end position="108"/>
    </location>
</feature>
<gene>
    <name evidence="2" type="ORF">GCM10023185_24950</name>
</gene>
<protein>
    <submittedName>
        <fullName evidence="2">Uncharacterized protein</fullName>
    </submittedName>
</protein>
<feature type="region of interest" description="Disordered" evidence="1">
    <location>
        <begin position="86"/>
        <end position="108"/>
    </location>
</feature>
<proteinExistence type="predicted"/>
<name>A0ABP8IHC6_9BACT</name>
<evidence type="ECO:0000313" key="2">
    <source>
        <dbReference type="EMBL" id="GAA4358896.1"/>
    </source>
</evidence>
<keyword evidence="3" id="KW-1185">Reference proteome</keyword>
<evidence type="ECO:0000256" key="1">
    <source>
        <dbReference type="SAM" id="MobiDB-lite"/>
    </source>
</evidence>
<organism evidence="2 3">
    <name type="scientific">Hymenobacter saemangeumensis</name>
    <dbReference type="NCBI Taxonomy" id="1084522"/>
    <lineage>
        <taxon>Bacteria</taxon>
        <taxon>Pseudomonadati</taxon>
        <taxon>Bacteroidota</taxon>
        <taxon>Cytophagia</taxon>
        <taxon>Cytophagales</taxon>
        <taxon>Hymenobacteraceae</taxon>
        <taxon>Hymenobacter</taxon>
    </lineage>
</organism>
<accession>A0ABP8IHC6</accession>
<reference evidence="3" key="1">
    <citation type="journal article" date="2019" name="Int. J. Syst. Evol. Microbiol.">
        <title>The Global Catalogue of Microorganisms (GCM) 10K type strain sequencing project: providing services to taxonomists for standard genome sequencing and annotation.</title>
        <authorList>
            <consortium name="The Broad Institute Genomics Platform"/>
            <consortium name="The Broad Institute Genome Sequencing Center for Infectious Disease"/>
            <person name="Wu L."/>
            <person name="Ma J."/>
        </authorList>
    </citation>
    <scope>NUCLEOTIDE SEQUENCE [LARGE SCALE GENOMIC DNA]</scope>
    <source>
        <strain evidence="3">JCM 17923</strain>
    </source>
</reference>
<dbReference type="Proteomes" id="UP001501153">
    <property type="component" value="Unassembled WGS sequence"/>
</dbReference>
<sequence length="108" mass="11161">MVAAHQFLQGFFGKRLGALGFQRVDLGQVLPQTLAHGGLLPGRQAEQVGEVAGEGFGLLVNRVNPGLGTLFGIAAAAGRTGLGGAGLLHGQHKGSDDKQEAIHGRKRE</sequence>
<evidence type="ECO:0000313" key="3">
    <source>
        <dbReference type="Proteomes" id="UP001501153"/>
    </source>
</evidence>
<comment type="caution">
    <text evidence="2">The sequence shown here is derived from an EMBL/GenBank/DDBJ whole genome shotgun (WGS) entry which is preliminary data.</text>
</comment>
<dbReference type="EMBL" id="BAABGZ010000028">
    <property type="protein sequence ID" value="GAA4358896.1"/>
    <property type="molecule type" value="Genomic_DNA"/>
</dbReference>